<dbReference type="InterPro" id="IPR003615">
    <property type="entry name" value="HNH_nuc"/>
</dbReference>
<evidence type="ECO:0000256" key="1">
    <source>
        <dbReference type="ARBA" id="ARBA00006811"/>
    </source>
</evidence>
<dbReference type="GO" id="GO:0005102">
    <property type="term" value="F:signaling receptor binding"/>
    <property type="evidence" value="ECO:0007669"/>
    <property type="project" value="InterPro"/>
</dbReference>
<dbReference type="AlphaFoldDB" id="A0A7K4ELU5"/>
<evidence type="ECO:0000256" key="2">
    <source>
        <dbReference type="ARBA" id="ARBA00022529"/>
    </source>
</evidence>
<keyword evidence="6" id="KW-0044">Antibiotic</keyword>
<dbReference type="EMBL" id="AMWJ02000004">
    <property type="protein sequence ID" value="NNJ18597.1"/>
    <property type="molecule type" value="Genomic_DNA"/>
</dbReference>
<keyword evidence="8" id="KW-0175">Coiled coil</keyword>
<dbReference type="OrthoDB" id="2067488at2"/>
<dbReference type="SUPFAM" id="SSF69369">
    <property type="entry name" value="Cloacin translocation domain"/>
    <property type="match status" value="1"/>
</dbReference>
<reference evidence="11 12" key="1">
    <citation type="journal article" date="2013" name="Genome Announc.">
        <title>Genome Sequence of Naphthalene-Degrading Soil Bacterium Pseudomonas putida CSV86.</title>
        <authorList>
            <person name="Phale P.S."/>
            <person name="Paliwal V."/>
            <person name="Raju S.C."/>
            <person name="Modak A."/>
            <person name="Purohit H.J."/>
        </authorList>
    </citation>
    <scope>NUCLEOTIDE SEQUENCE [LARGE SCALE GENOMIC DNA]</scope>
    <source>
        <strain evidence="11 12">CSV86</strain>
    </source>
</reference>
<evidence type="ECO:0000256" key="9">
    <source>
        <dbReference type="SAM" id="MobiDB-lite"/>
    </source>
</evidence>
<keyword evidence="4" id="KW-0255">Endonuclease</keyword>
<accession>A0A7K4ELU5</accession>
<dbReference type="GO" id="GO:0004519">
    <property type="term" value="F:endonuclease activity"/>
    <property type="evidence" value="ECO:0007669"/>
    <property type="project" value="UniProtKB-KW"/>
</dbReference>
<dbReference type="InterPro" id="IPR036302">
    <property type="entry name" value="Pyosin/cloacin_T_dom_sf"/>
</dbReference>
<evidence type="ECO:0000259" key="10">
    <source>
        <dbReference type="Pfam" id="PF06958"/>
    </source>
</evidence>
<dbReference type="CDD" id="cd00085">
    <property type="entry name" value="HNHc"/>
    <property type="match status" value="1"/>
</dbReference>
<dbReference type="GO" id="GO:0019835">
    <property type="term" value="P:cytolysis"/>
    <property type="evidence" value="ECO:0007669"/>
    <property type="project" value="InterPro"/>
</dbReference>
<dbReference type="PRINTS" id="PR01300">
    <property type="entry name" value="PYOCINKILLER"/>
</dbReference>
<feature type="coiled-coil region" evidence="8">
    <location>
        <begin position="216"/>
        <end position="279"/>
    </location>
</feature>
<dbReference type="InterPro" id="IPR016128">
    <property type="entry name" value="Pyosin/cloacin_T_dom"/>
</dbReference>
<feature type="domain" description="Pyosin/cloacin translocation" evidence="10">
    <location>
        <begin position="469"/>
        <end position="592"/>
    </location>
</feature>
<dbReference type="InterPro" id="IPR037146">
    <property type="entry name" value="Colicin/pyocin_DNase_dom_sf"/>
</dbReference>
<dbReference type="GO" id="GO:0016787">
    <property type="term" value="F:hydrolase activity"/>
    <property type="evidence" value="ECO:0007669"/>
    <property type="project" value="UniProtKB-KW"/>
</dbReference>
<dbReference type="Gene3D" id="3.90.540.10">
    <property type="entry name" value="Colicin/pyocin, DNase domain"/>
    <property type="match status" value="1"/>
</dbReference>
<keyword evidence="12" id="KW-1185">Reference proteome</keyword>
<keyword evidence="3" id="KW-0540">Nuclease</keyword>
<dbReference type="GO" id="GO:0031640">
    <property type="term" value="P:killing of cells of another organism"/>
    <property type="evidence" value="ECO:0007669"/>
    <property type="project" value="UniProtKB-KW"/>
</dbReference>
<dbReference type="Pfam" id="PF21431">
    <property type="entry name" value="Col-Pyo_DNase"/>
    <property type="match status" value="1"/>
</dbReference>
<evidence type="ECO:0000256" key="6">
    <source>
        <dbReference type="ARBA" id="ARBA00023022"/>
    </source>
</evidence>
<dbReference type="Proteomes" id="UP000010448">
    <property type="component" value="Unassembled WGS sequence"/>
</dbReference>
<evidence type="ECO:0000256" key="3">
    <source>
        <dbReference type="ARBA" id="ARBA00022722"/>
    </source>
</evidence>
<keyword evidence="7" id="KW-0078">Bacteriocin</keyword>
<evidence type="ECO:0000313" key="12">
    <source>
        <dbReference type="Proteomes" id="UP000010448"/>
    </source>
</evidence>
<protein>
    <recommendedName>
        <fullName evidence="10">Pyosin/cloacin translocation domain-containing protein</fullName>
    </recommendedName>
</protein>
<evidence type="ECO:0000256" key="4">
    <source>
        <dbReference type="ARBA" id="ARBA00022759"/>
    </source>
</evidence>
<comment type="caution">
    <text evidence="11">The sequence shown here is derived from an EMBL/GenBank/DDBJ whole genome shotgun (WGS) entry which is preliminary data.</text>
</comment>
<comment type="similarity">
    <text evidence="1">Belongs to the colicin/pyosin nuclease family.</text>
</comment>
<dbReference type="Pfam" id="PF06958">
    <property type="entry name" value="Pyocin_S"/>
    <property type="match status" value="1"/>
</dbReference>
<organism evidence="11 12">
    <name type="scientific">Pseudomonas bharatica CSV86</name>
    <dbReference type="NCBI Taxonomy" id="1005395"/>
    <lineage>
        <taxon>Bacteria</taxon>
        <taxon>Pseudomonadati</taxon>
        <taxon>Pseudomonadota</taxon>
        <taxon>Gammaproteobacteria</taxon>
        <taxon>Pseudomonadales</taxon>
        <taxon>Pseudomonadaceae</taxon>
        <taxon>Pseudomonas</taxon>
        <taxon>Pseudomonas bharatica</taxon>
    </lineage>
</organism>
<proteinExistence type="inferred from homology"/>
<sequence length="729" mass="80443">MRQQNSTSLPAVTITATHPDNNSGHISSEITRWEHETIPGAHYLSRFQPGSLIIEIVTDHDADKTQVEEEYFQQNKDLTSSLDDTLKKMTPPPHGLSELEVIGNKLTAARDLLAQKQNALTNARKTALDFFGTDPIDKNFVDYLRTANRPKDTRNPREAWLSSYKAAYEARLLESSIAQLGLRVKSLALAHRHAQDPTTKKSYPLEQNVKSVELESTKLESAKNDYEIAIDTLRAQIESANTSLISATAPMPSLSSKQIEQIASDISQAKSEVTNARQRESGHAKTLELQTQLLDSEIVFALHARVSREKRNSAEAALISATKKLSELESSREANDRLVEKYIAQANSVITAAYAELIRLEFASKEDRTGNSVVFSLSTAAIAHPHLITLAASSVVNPADLQVALRTTLRAIKKYIKGPARGVLEVASILLLSLKLERDEPYGLSIPFTDLNLSVDWKEVLSQIEEDFPLPMRLISEWNKEETHLRLISTGIDGIPERVPVRTAIWDSEHGAYRFTSEGPDPITIYWLPQAGTPENSTSLPIETQPDGLYPGVISTPAPLGLLPLPAEGDAHFNDYIVTFPTDSGLEPVYVMFKDPRDYAGVATGNGQSVSGLWLGTADTREGSPIPSRIADQLRGLTFSNWDRMREAIWKAVAADTELSQQFIPSNLQRMREGGAPKSAASGHNKSKKSFELHHVHQIAKGGAVYDIDNIVVMTPKQHAEIHSGKNNQ</sequence>
<dbReference type="InterPro" id="IPR003060">
    <property type="entry name" value="Pyocin_killer"/>
</dbReference>
<name>A0A7K4ELU5_9PSED</name>
<feature type="region of interest" description="Disordered" evidence="9">
    <location>
        <begin position="1"/>
        <end position="24"/>
    </location>
</feature>
<dbReference type="GO" id="GO:0042742">
    <property type="term" value="P:defense response to bacterium"/>
    <property type="evidence" value="ECO:0007669"/>
    <property type="project" value="UniProtKB-KW"/>
</dbReference>
<dbReference type="RefSeq" id="WP_080604710.1">
    <property type="nucleotide sequence ID" value="NZ_AMWJ02000004.1"/>
</dbReference>
<dbReference type="SUPFAM" id="SSF54060">
    <property type="entry name" value="His-Me finger endonucleases"/>
    <property type="match status" value="1"/>
</dbReference>
<keyword evidence="5" id="KW-0378">Hydrolase</keyword>
<gene>
    <name evidence="11" type="ORF">CSV86_027215</name>
</gene>
<evidence type="ECO:0000256" key="5">
    <source>
        <dbReference type="ARBA" id="ARBA00022801"/>
    </source>
</evidence>
<evidence type="ECO:0000256" key="7">
    <source>
        <dbReference type="ARBA" id="ARBA00023048"/>
    </source>
</evidence>
<evidence type="ECO:0000256" key="8">
    <source>
        <dbReference type="SAM" id="Coils"/>
    </source>
</evidence>
<dbReference type="InterPro" id="IPR044925">
    <property type="entry name" value="His-Me_finger_sf"/>
</dbReference>
<keyword evidence="2" id="KW-0929">Antimicrobial</keyword>
<evidence type="ECO:0000313" key="11">
    <source>
        <dbReference type="EMBL" id="NNJ18597.1"/>
    </source>
</evidence>